<evidence type="ECO:0000256" key="7">
    <source>
        <dbReference type="ARBA" id="ARBA00021795"/>
    </source>
</evidence>
<keyword evidence="9 16" id="KW-0732">Signal</keyword>
<dbReference type="Pfam" id="PF00703">
    <property type="entry name" value="Glyco_hydro_2"/>
    <property type="match status" value="1"/>
</dbReference>
<proteinExistence type="inferred from homology"/>
<feature type="signal peptide" evidence="16">
    <location>
        <begin position="1"/>
        <end position="23"/>
    </location>
</feature>
<keyword evidence="22" id="KW-1185">Reference proteome</keyword>
<reference evidence="21" key="1">
    <citation type="submission" date="2021-03" db="EMBL/GenBank/DDBJ databases">
        <title>Revisited historic fungal species revealed as producer of novel bioactive compounds through whole genome sequencing and comparative genomics.</title>
        <authorList>
            <person name="Vignolle G.A."/>
            <person name="Hochenegger N."/>
            <person name="Mach R.L."/>
            <person name="Mach-Aigner A.R."/>
            <person name="Javad Rahimi M."/>
            <person name="Salim K.A."/>
            <person name="Chan C.M."/>
            <person name="Lim L.B.L."/>
            <person name="Cai F."/>
            <person name="Druzhinina I.S."/>
            <person name="U'Ren J.M."/>
            <person name="Derntl C."/>
        </authorList>
    </citation>
    <scope>NUCLEOTIDE SEQUENCE</scope>
    <source>
        <strain evidence="21">TUCIM 5799</strain>
    </source>
</reference>
<dbReference type="SUPFAM" id="SSF49785">
    <property type="entry name" value="Galactose-binding domain-like"/>
    <property type="match status" value="1"/>
</dbReference>
<dbReference type="EMBL" id="JAFIMR010000060">
    <property type="protein sequence ID" value="KAI1852893.1"/>
    <property type="molecule type" value="Genomic_DNA"/>
</dbReference>
<dbReference type="InterPro" id="IPR041447">
    <property type="entry name" value="Mannosidase_ig"/>
</dbReference>
<evidence type="ECO:0000256" key="11">
    <source>
        <dbReference type="ARBA" id="ARBA00023180"/>
    </source>
</evidence>
<evidence type="ECO:0000256" key="5">
    <source>
        <dbReference type="ARBA" id="ARBA00011738"/>
    </source>
</evidence>
<comment type="catalytic activity">
    <reaction evidence="1">
        <text>Hydrolysis of terminal, non-reducing beta-D-mannose residues in beta-D-mannosides.</text>
        <dbReference type="EC" id="3.2.1.25"/>
    </reaction>
</comment>
<dbReference type="GO" id="GO:0004567">
    <property type="term" value="F:beta-mannosidase activity"/>
    <property type="evidence" value="ECO:0007669"/>
    <property type="project" value="UniProtKB-EC"/>
</dbReference>
<dbReference type="PANTHER" id="PTHR43730">
    <property type="entry name" value="BETA-MANNOSIDASE"/>
    <property type="match status" value="1"/>
</dbReference>
<sequence>MATSLPRLSLSFLVAWASPAIQAQKVASLSDFDWSLQNEPLSINIPAAFPSYAHLDLEANQVTGPLEYGLNDFNLRWIWQQNWTYSAKLTGLDKSSSQTFLLFNGLDTFASIDLCGKHVASTDNQFRQYYFNVTDIVPNCGNDTLLSLNFGSAPNIAAGILNQPNQRTWPYGTELVFEIPGRQFIRKQGNDFGWDWGPAYAPAGPWQPAYLIQMTNSEVHARNAAFDVYKVGQRSNLIPDQSQPWVFNASFDIIGTLPASTSLSYLVQDDDGTTVSSGTLTNVTQENGSISASALIENDTVELWWPVGMGEQVLYNITVNIHDSTNKTITSLVRRMGFRTIVLNQQVITEEEIGLGIAPGNHWHFEINGHPFYAKGSNFIPPDVFWPRVTPKSIRSLFNSVLAGNQNMLRVWSTGAYSPDFVYDIADELGILLWSEFEFGDCLYPADPAFLSSVYEEAVYNVRRVNYHPSLAYWAGGNEFENYILPVANRSSPSQYPRIIQEYEELFLSTLFPAVFENTHSLSYLPSSTSNGFLSLNFTDAPYMAPRYADLKEPGHIYGVTDYYNYSAAFAFNIAAYPIGRFANEFGFHSMPSLQTWSSYVADSELHFNSTTIQLRNRHYPAGGLNTSNFVNTTKGMSEMTIAVQLWYPAPNKTDQHSNFSSWCWTTQIFQADFYSSQIQFYKRGMGLPQRNLGSLYWQLEDQWAAPTWAGIERTGRWKVLHYRAKDLYKEVIISPFFNDSSGVLEVWATSELWESVEATVNLQWYNWDGQLITNLTGLEQAQVVIGALNSTQVFTRNVTEDIKSAALNPKDLVARASISVSGRRPNNQETETFEHTNWWHASRLSEANLVDPELSLSYDEYSNEFTVKAVAGVSAWTWLDYPAGSVVSFSDNGFWLGKGESRIIGYTVVEDSTQGKWIDGVTVQSIWNNTLAY</sequence>
<dbReference type="InterPro" id="IPR054593">
    <property type="entry name" value="Beta-mannosidase-like_N2"/>
</dbReference>
<keyword evidence="8" id="KW-0964">Secreted</keyword>
<dbReference type="AlphaFoldDB" id="A0A9Q0AJ23"/>
<dbReference type="Gene3D" id="3.20.20.80">
    <property type="entry name" value="Glycosidases"/>
    <property type="match status" value="1"/>
</dbReference>
<evidence type="ECO:0000256" key="13">
    <source>
        <dbReference type="ARBA" id="ARBA00023295"/>
    </source>
</evidence>
<name>A0A9Q0AJ23_9PEZI</name>
<keyword evidence="10" id="KW-0378">Hydrolase</keyword>
<comment type="similarity">
    <text evidence="4">Belongs to the glycosyl hydrolase 2 family. Beta-mannosidase A subfamily.</text>
</comment>
<evidence type="ECO:0000259" key="20">
    <source>
        <dbReference type="Pfam" id="PF22666"/>
    </source>
</evidence>
<evidence type="ECO:0000256" key="3">
    <source>
        <dbReference type="ARBA" id="ARBA00004740"/>
    </source>
</evidence>
<dbReference type="SUPFAM" id="SSF51445">
    <property type="entry name" value="(Trans)glycosidases"/>
    <property type="match status" value="1"/>
</dbReference>
<feature type="chain" id="PRO_5040453453" description="Beta-mannosidase A" evidence="16">
    <location>
        <begin position="24"/>
        <end position="934"/>
    </location>
</feature>
<keyword evidence="13" id="KW-0326">Glycosidase</keyword>
<dbReference type="GO" id="GO:0000272">
    <property type="term" value="P:polysaccharide catabolic process"/>
    <property type="evidence" value="ECO:0007669"/>
    <property type="project" value="UniProtKB-KW"/>
</dbReference>
<dbReference type="InterPro" id="IPR041625">
    <property type="entry name" value="Beta-mannosidase_Ig"/>
</dbReference>
<evidence type="ECO:0000256" key="1">
    <source>
        <dbReference type="ARBA" id="ARBA00000829"/>
    </source>
</evidence>
<evidence type="ECO:0000256" key="9">
    <source>
        <dbReference type="ARBA" id="ARBA00022729"/>
    </source>
</evidence>
<evidence type="ECO:0000256" key="16">
    <source>
        <dbReference type="SAM" id="SignalP"/>
    </source>
</evidence>
<dbReference type="Pfam" id="PF17753">
    <property type="entry name" value="Ig_mannosidase"/>
    <property type="match status" value="1"/>
</dbReference>
<dbReference type="InterPro" id="IPR036156">
    <property type="entry name" value="Beta-gal/glucu_dom_sf"/>
</dbReference>
<evidence type="ECO:0000256" key="4">
    <source>
        <dbReference type="ARBA" id="ARBA00007483"/>
    </source>
</evidence>
<dbReference type="Proteomes" id="UP000829685">
    <property type="component" value="Unassembled WGS sequence"/>
</dbReference>
<evidence type="ECO:0000256" key="14">
    <source>
        <dbReference type="ARBA" id="ARBA00023326"/>
    </source>
</evidence>
<comment type="subunit">
    <text evidence="5">Homodimer.</text>
</comment>
<evidence type="ECO:0000256" key="2">
    <source>
        <dbReference type="ARBA" id="ARBA00004613"/>
    </source>
</evidence>
<dbReference type="GO" id="GO:0006516">
    <property type="term" value="P:glycoprotein catabolic process"/>
    <property type="evidence" value="ECO:0007669"/>
    <property type="project" value="TreeGrafter"/>
</dbReference>
<dbReference type="SUPFAM" id="SSF49303">
    <property type="entry name" value="beta-Galactosidase/glucuronidase domain"/>
    <property type="match status" value="1"/>
</dbReference>
<accession>A0A9Q0AJ23</accession>
<dbReference type="InterPro" id="IPR017853">
    <property type="entry name" value="GH"/>
</dbReference>
<dbReference type="Pfam" id="PF22666">
    <property type="entry name" value="Glyco_hydro_2_N2"/>
    <property type="match status" value="1"/>
</dbReference>
<dbReference type="EC" id="3.2.1.25" evidence="6"/>
<gene>
    <name evidence="21" type="ORF">JX265_012921</name>
</gene>
<feature type="domain" description="Mannosidase Ig/CBM-like" evidence="19">
    <location>
        <begin position="744"/>
        <end position="824"/>
    </location>
</feature>
<evidence type="ECO:0000256" key="15">
    <source>
        <dbReference type="ARBA" id="ARBA00031061"/>
    </source>
</evidence>
<dbReference type="InterPro" id="IPR006102">
    <property type="entry name" value="Ig-like_GH2"/>
</dbReference>
<keyword evidence="14" id="KW-0624">Polysaccharide degradation</keyword>
<dbReference type="InterPro" id="IPR013783">
    <property type="entry name" value="Ig-like_fold"/>
</dbReference>
<keyword evidence="11" id="KW-0325">Glycoprotein</keyword>
<feature type="domain" description="Glycoside hydrolase family 2 immunoglobulin-like beta-sandwich" evidence="17">
    <location>
        <begin position="255"/>
        <end position="339"/>
    </location>
</feature>
<organism evidence="21 22">
    <name type="scientific">Neoarthrinium moseri</name>
    <dbReference type="NCBI Taxonomy" id="1658444"/>
    <lineage>
        <taxon>Eukaryota</taxon>
        <taxon>Fungi</taxon>
        <taxon>Dikarya</taxon>
        <taxon>Ascomycota</taxon>
        <taxon>Pezizomycotina</taxon>
        <taxon>Sordariomycetes</taxon>
        <taxon>Xylariomycetidae</taxon>
        <taxon>Amphisphaeriales</taxon>
        <taxon>Apiosporaceae</taxon>
        <taxon>Neoarthrinium</taxon>
    </lineage>
</organism>
<evidence type="ECO:0000313" key="21">
    <source>
        <dbReference type="EMBL" id="KAI1852893.1"/>
    </source>
</evidence>
<keyword evidence="12" id="KW-0119">Carbohydrate metabolism</keyword>
<comment type="caution">
    <text evidence="21">The sequence shown here is derived from an EMBL/GenBank/DDBJ whole genome shotgun (WGS) entry which is preliminary data.</text>
</comment>
<dbReference type="Pfam" id="PF17786">
    <property type="entry name" value="Mannosidase_ig"/>
    <property type="match status" value="1"/>
</dbReference>
<dbReference type="InterPro" id="IPR050887">
    <property type="entry name" value="Beta-mannosidase_GH2"/>
</dbReference>
<evidence type="ECO:0000256" key="8">
    <source>
        <dbReference type="ARBA" id="ARBA00022525"/>
    </source>
</evidence>
<dbReference type="Gene3D" id="2.60.120.260">
    <property type="entry name" value="Galactose-binding domain-like"/>
    <property type="match status" value="1"/>
</dbReference>
<dbReference type="Gene3D" id="2.60.40.10">
    <property type="entry name" value="Immunoglobulins"/>
    <property type="match status" value="3"/>
</dbReference>
<evidence type="ECO:0000259" key="18">
    <source>
        <dbReference type="Pfam" id="PF17753"/>
    </source>
</evidence>
<dbReference type="FunFam" id="3.20.20.80:FF:000084">
    <property type="entry name" value="Beta-mannosidase A"/>
    <property type="match status" value="1"/>
</dbReference>
<dbReference type="PANTHER" id="PTHR43730:SF5">
    <property type="entry name" value="BETA-MANNOSIDASE A"/>
    <property type="match status" value="1"/>
</dbReference>
<evidence type="ECO:0000313" key="22">
    <source>
        <dbReference type="Proteomes" id="UP000829685"/>
    </source>
</evidence>
<evidence type="ECO:0000256" key="6">
    <source>
        <dbReference type="ARBA" id="ARBA00012754"/>
    </source>
</evidence>
<evidence type="ECO:0000259" key="17">
    <source>
        <dbReference type="Pfam" id="PF00703"/>
    </source>
</evidence>
<evidence type="ECO:0000256" key="10">
    <source>
        <dbReference type="ARBA" id="ARBA00022801"/>
    </source>
</evidence>
<comment type="pathway">
    <text evidence="3">Glycan metabolism; N-glycan degradation.</text>
</comment>
<comment type="subcellular location">
    <subcellularLocation>
        <location evidence="2">Secreted</location>
    </subcellularLocation>
</comment>
<evidence type="ECO:0000256" key="12">
    <source>
        <dbReference type="ARBA" id="ARBA00023277"/>
    </source>
</evidence>
<protein>
    <recommendedName>
        <fullName evidence="7">Beta-mannosidase A</fullName>
        <ecNumber evidence="6">3.2.1.25</ecNumber>
    </recommendedName>
    <alternativeName>
        <fullName evidence="15">Mannanase A</fullName>
    </alternativeName>
</protein>
<feature type="domain" description="Beta-mannosidase Ig-fold" evidence="18">
    <location>
        <begin position="850"/>
        <end position="930"/>
    </location>
</feature>
<evidence type="ECO:0000259" key="19">
    <source>
        <dbReference type="Pfam" id="PF17786"/>
    </source>
</evidence>
<dbReference type="GO" id="GO:0005576">
    <property type="term" value="C:extracellular region"/>
    <property type="evidence" value="ECO:0007669"/>
    <property type="project" value="UniProtKB-SubCell"/>
</dbReference>
<dbReference type="InterPro" id="IPR008979">
    <property type="entry name" value="Galactose-bd-like_sf"/>
</dbReference>
<feature type="domain" description="Beta-mannosidase-like galactose-binding" evidence="20">
    <location>
        <begin position="34"/>
        <end position="207"/>
    </location>
</feature>